<evidence type="ECO:0000256" key="1">
    <source>
        <dbReference type="ARBA" id="ARBA00022737"/>
    </source>
</evidence>
<dbReference type="GO" id="GO:0005634">
    <property type="term" value="C:nucleus"/>
    <property type="evidence" value="ECO:0007669"/>
    <property type="project" value="TreeGrafter"/>
</dbReference>
<dbReference type="AlphaFoldDB" id="A0AA85GHL0"/>
<dbReference type="GO" id="GO:0005829">
    <property type="term" value="C:cytosol"/>
    <property type="evidence" value="ECO:0007669"/>
    <property type="project" value="TreeGrafter"/>
</dbReference>
<feature type="repeat" description="HEAT" evidence="3">
    <location>
        <begin position="253"/>
        <end position="292"/>
    </location>
</feature>
<dbReference type="SUPFAM" id="SSF48371">
    <property type="entry name" value="ARM repeat"/>
    <property type="match status" value="1"/>
</dbReference>
<dbReference type="Pfam" id="PF13646">
    <property type="entry name" value="HEAT_2"/>
    <property type="match status" value="1"/>
</dbReference>
<dbReference type="Pfam" id="PF22646">
    <property type="entry name" value="PPP2R1A-like_HEAT"/>
    <property type="match status" value="1"/>
</dbReference>
<dbReference type="InterPro" id="IPR011989">
    <property type="entry name" value="ARM-like"/>
</dbReference>
<sequence>MTKRSLGYLVSFSRGKLRYICFNWFWEGFGVIQKSPGSGTLLLYRFRKMTADLTDESLFPIAILIDELRNEEMQTRLASIRKLTTIALALGPERTRTELIPFLTDTIYDEDEVLREMAKQLADFVPLVGGPEYVHCLLPPLEGLASAEETVVRDKAVETLRALAPSFSPKDLETHFLPLIKRLATGDWFTSRTSACGLFSVIYRQSSTAVRAELRRAFKQLCTDDTPMVRRAAANRLGELARCLELDALRSDLLPLLPPLSQQDDQDSVRLLGVNASVDFAEVLPTEDVLTHIIPLIRGAAEDKSWRVRYQLADHITDLQAAVKPQLAGQHLVDVYQILLKDPEGEVRAAAAGKLKKFASSLAPDIRESVIMKTLLPIIREMVGETNLQVKTALAGVMMALAPLLGKENTLEHLLPLLLIQLKDENPDVRLNIISNLECVNQIMGITQLSQSLLPAIVELASDTKWRVRLAIIEYMPLLASQLGLQCFNERLTNLCLGWLVDDVYAVREAAVTNLRKLMDQFGVDWASSQIIPRLIQLSYDPNYLRRMICLASLHQLGEAQSCRSELLQKHLLPTIVQLGQDPVPNVRFKVGQILGKIGHLLDASTIQTFIKPTLEKLGSDADPDVVYYAKESSELLHLSGR</sequence>
<feature type="repeat" description="HEAT" evidence="3">
    <location>
        <begin position="60"/>
        <end position="98"/>
    </location>
</feature>
<dbReference type="WBParaSite" id="SRDH1_9660.1">
    <property type="protein sequence ID" value="SRDH1_9660.1"/>
    <property type="gene ID" value="SRDH1_9660"/>
</dbReference>
<dbReference type="InterPro" id="IPR051023">
    <property type="entry name" value="PP2A_Regulatory_Subunit_A"/>
</dbReference>
<dbReference type="Pfam" id="PF02985">
    <property type="entry name" value="HEAT"/>
    <property type="match status" value="1"/>
</dbReference>
<dbReference type="PANTHER" id="PTHR10648">
    <property type="entry name" value="SERINE/THREONINE-PROTEIN PHOSPHATASE PP2A 65 KDA REGULATORY SUBUNIT"/>
    <property type="match status" value="1"/>
</dbReference>
<feature type="repeat" description="HEAT" evidence="3">
    <location>
        <begin position="453"/>
        <end position="491"/>
    </location>
</feature>
<feature type="repeat" description="HEAT" evidence="3">
    <location>
        <begin position="332"/>
        <end position="369"/>
    </location>
</feature>
<dbReference type="GO" id="GO:0019888">
    <property type="term" value="F:protein phosphatase regulator activity"/>
    <property type="evidence" value="ECO:0007669"/>
    <property type="project" value="TreeGrafter"/>
</dbReference>
<feature type="repeat" description="HEAT" evidence="3">
    <location>
        <begin position="414"/>
        <end position="452"/>
    </location>
</feature>
<evidence type="ECO:0000259" key="4">
    <source>
        <dbReference type="Pfam" id="PF22646"/>
    </source>
</evidence>
<feature type="repeat" description="HEAT" evidence="3">
    <location>
        <begin position="572"/>
        <end position="610"/>
    </location>
</feature>
<feature type="repeat" description="HEAT" evidence="3">
    <location>
        <begin position="375"/>
        <end position="413"/>
    </location>
</feature>
<dbReference type="InterPro" id="IPR000357">
    <property type="entry name" value="HEAT"/>
</dbReference>
<evidence type="ECO:0000313" key="6">
    <source>
        <dbReference type="WBParaSite" id="SRDH1_9660.1"/>
    </source>
</evidence>
<feature type="repeat" description="HEAT" evidence="3">
    <location>
        <begin position="214"/>
        <end position="252"/>
    </location>
</feature>
<evidence type="ECO:0000256" key="2">
    <source>
        <dbReference type="ARBA" id="ARBA00038332"/>
    </source>
</evidence>
<reference evidence="6" key="2">
    <citation type="submission" date="2023-11" db="UniProtKB">
        <authorList>
            <consortium name="WormBaseParasite"/>
        </authorList>
    </citation>
    <scope>IDENTIFICATION</scope>
</reference>
<accession>A0AA85GHL0</accession>
<dbReference type="Gene3D" id="1.25.10.10">
    <property type="entry name" value="Leucine-rich Repeat Variant"/>
    <property type="match status" value="1"/>
</dbReference>
<name>A0AA85GHL0_9TREM</name>
<proteinExistence type="inferred from homology"/>
<feature type="repeat" description="HEAT" evidence="3">
    <location>
        <begin position="137"/>
        <end position="175"/>
    </location>
</feature>
<dbReference type="PROSITE" id="PS50077">
    <property type="entry name" value="HEAT_REPEAT"/>
    <property type="match status" value="10"/>
</dbReference>
<feature type="repeat" description="HEAT" evidence="3">
    <location>
        <begin position="293"/>
        <end position="331"/>
    </location>
</feature>
<evidence type="ECO:0000256" key="3">
    <source>
        <dbReference type="PROSITE-ProRule" id="PRU00103"/>
    </source>
</evidence>
<organism evidence="5 6">
    <name type="scientific">Schistosoma rodhaini</name>
    <dbReference type="NCBI Taxonomy" id="6188"/>
    <lineage>
        <taxon>Eukaryota</taxon>
        <taxon>Metazoa</taxon>
        <taxon>Spiralia</taxon>
        <taxon>Lophotrochozoa</taxon>
        <taxon>Platyhelminthes</taxon>
        <taxon>Trematoda</taxon>
        <taxon>Digenea</taxon>
        <taxon>Strigeidida</taxon>
        <taxon>Schistosomatoidea</taxon>
        <taxon>Schistosomatidae</taxon>
        <taxon>Schistosoma</taxon>
    </lineage>
</organism>
<protein>
    <recommendedName>
        <fullName evidence="4">Phosphatase PP2A regulatory subunit A/Splicing factor 3B subunit 1-like HEAT repeat domain-containing protein</fullName>
    </recommendedName>
</protein>
<reference evidence="5" key="1">
    <citation type="submission" date="2022-06" db="EMBL/GenBank/DDBJ databases">
        <authorList>
            <person name="Berger JAMES D."/>
            <person name="Berger JAMES D."/>
        </authorList>
    </citation>
    <scope>NUCLEOTIDE SEQUENCE [LARGE SCALE GENOMIC DNA]</scope>
</reference>
<comment type="similarity">
    <text evidence="2">Belongs to the phosphatase 2A regulatory subunit A family.</text>
</comment>
<dbReference type="PANTHER" id="PTHR10648:SF4">
    <property type="entry name" value="PROTEIN PHOSPHATASE 2 (FORMERLY 2A), REGULATORY SUBUNIT A, BETA ISOFORM-RELATED"/>
    <property type="match status" value="1"/>
</dbReference>
<keyword evidence="5" id="KW-1185">Reference proteome</keyword>
<keyword evidence="1" id="KW-0677">Repeat</keyword>
<dbReference type="InterPro" id="IPR054573">
    <property type="entry name" value="PP2A/SF3B1-like_HEAT"/>
</dbReference>
<dbReference type="InterPro" id="IPR016024">
    <property type="entry name" value="ARM-type_fold"/>
</dbReference>
<dbReference type="FunFam" id="1.25.10.10:FF:000318">
    <property type="entry name" value="Serine/threonine-protein phosphatase 2A regulatory subunit A gamma isoform"/>
    <property type="match status" value="1"/>
</dbReference>
<dbReference type="InterPro" id="IPR021133">
    <property type="entry name" value="HEAT_type_2"/>
</dbReference>
<evidence type="ECO:0000313" key="5">
    <source>
        <dbReference type="Proteomes" id="UP000050792"/>
    </source>
</evidence>
<feature type="domain" description="Phosphatase PP2A regulatory subunit A/Splicing factor 3B subunit 1-like HEAT repeat" evidence="4">
    <location>
        <begin position="326"/>
        <end position="406"/>
    </location>
</feature>
<dbReference type="Proteomes" id="UP000050792">
    <property type="component" value="Unassembled WGS sequence"/>
</dbReference>
<dbReference type="GO" id="GO:0000159">
    <property type="term" value="C:protein phosphatase type 2A complex"/>
    <property type="evidence" value="ECO:0007669"/>
    <property type="project" value="TreeGrafter"/>
</dbReference>